<evidence type="ECO:0000313" key="2">
    <source>
        <dbReference type="EMBL" id="KRK38696.1"/>
    </source>
</evidence>
<accession>A0A0R1GXJ3</accession>
<organism evidence="2 3">
    <name type="scientific">Amylolactobacillus amylotrophicus DSM 20534</name>
    <dbReference type="NCBI Taxonomy" id="1423722"/>
    <lineage>
        <taxon>Bacteria</taxon>
        <taxon>Bacillati</taxon>
        <taxon>Bacillota</taxon>
        <taxon>Bacilli</taxon>
        <taxon>Lactobacillales</taxon>
        <taxon>Lactobacillaceae</taxon>
        <taxon>Amylolactobacillus</taxon>
    </lineage>
</organism>
<keyword evidence="1" id="KW-0472">Membrane</keyword>
<sequence>MFFSKVRIMKNKVYMWFGKYRNLKNNFLKLLIRVKNKTNHFAKLNPKCLWCICILLLCFVTVRFYKILNLLISEYVSFSGMGIFAGLILAMLFPVVTAVYESVNDDEFNRTIIGIKLFNIQFLYTGLLIIGLPFIFWKITIARLFLFTLYLVGCCYFLNIIIRAYKWNNDWDENPNDGIRTIWRDEVLEMSKLSSTKRIVLWQSYLFEIVRKELNQLSRVWLQHFDSLYKDEKIDRYQVSDITIGFWNKNRNKLQFRFEYDFISMAIQIYLYDLNSTGINKSGSIWLKFLKEEYGNFSNKQFLLDDYSRALVDQIKNSPQQKGLEEITGILFKLLYRHYSDNIGFVYFPNNWKISSETLLNNSRDGFVQRVFLQNFFEKTYITLVRDDKNQSQVLASLNYLSFEIFRGIDSIYFGYLFEIFMCVYNYEVSTNKEILDLLMKRRIFGVSQFDDGVMKPISERQLKTNMINNRILRREESFKIINLYINDQNLFSDRPEKTSKLIQLLEKLNLEQIDDENEKEFIRQRRDDWLKILNLSFETTEKIKK</sequence>
<reference evidence="2 3" key="1">
    <citation type="journal article" date="2015" name="Genome Announc.">
        <title>Expanding the biotechnology potential of lactobacilli through comparative genomics of 213 strains and associated genera.</title>
        <authorList>
            <person name="Sun Z."/>
            <person name="Harris H.M."/>
            <person name="McCann A."/>
            <person name="Guo C."/>
            <person name="Argimon S."/>
            <person name="Zhang W."/>
            <person name="Yang X."/>
            <person name="Jeffery I.B."/>
            <person name="Cooney J.C."/>
            <person name="Kagawa T.F."/>
            <person name="Liu W."/>
            <person name="Song Y."/>
            <person name="Salvetti E."/>
            <person name="Wrobel A."/>
            <person name="Rasinkangas P."/>
            <person name="Parkhill J."/>
            <person name="Rea M.C."/>
            <person name="O'Sullivan O."/>
            <person name="Ritari J."/>
            <person name="Douillard F.P."/>
            <person name="Paul Ross R."/>
            <person name="Yang R."/>
            <person name="Briner A.E."/>
            <person name="Felis G.E."/>
            <person name="de Vos W.M."/>
            <person name="Barrangou R."/>
            <person name="Klaenhammer T.R."/>
            <person name="Caufield P.W."/>
            <person name="Cui Y."/>
            <person name="Zhang H."/>
            <person name="O'Toole P.W."/>
        </authorList>
    </citation>
    <scope>NUCLEOTIDE SEQUENCE [LARGE SCALE GENOMIC DNA]</scope>
    <source>
        <strain evidence="2 3">DSM 20534</strain>
    </source>
</reference>
<feature type="transmembrane region" description="Helical" evidence="1">
    <location>
        <begin position="80"/>
        <end position="100"/>
    </location>
</feature>
<dbReference type="Proteomes" id="UP000050909">
    <property type="component" value="Unassembled WGS sequence"/>
</dbReference>
<comment type="caution">
    <text evidence="2">The sequence shown here is derived from an EMBL/GenBank/DDBJ whole genome shotgun (WGS) entry which is preliminary data.</text>
</comment>
<proteinExistence type="predicted"/>
<name>A0A0R1GXJ3_9LACO</name>
<keyword evidence="1" id="KW-0812">Transmembrane</keyword>
<feature type="transmembrane region" description="Helical" evidence="1">
    <location>
        <begin position="112"/>
        <end position="135"/>
    </location>
</feature>
<dbReference type="EMBL" id="AZCV01000001">
    <property type="protein sequence ID" value="KRK38696.1"/>
    <property type="molecule type" value="Genomic_DNA"/>
</dbReference>
<keyword evidence="1" id="KW-1133">Transmembrane helix</keyword>
<gene>
    <name evidence="2" type="ORF">FC62_GL000385</name>
</gene>
<keyword evidence="3" id="KW-1185">Reference proteome</keyword>
<evidence type="ECO:0000313" key="3">
    <source>
        <dbReference type="Proteomes" id="UP000050909"/>
    </source>
</evidence>
<feature type="transmembrane region" description="Helical" evidence="1">
    <location>
        <begin position="141"/>
        <end position="162"/>
    </location>
</feature>
<dbReference type="PATRIC" id="fig|1423722.3.peg.392"/>
<protein>
    <submittedName>
        <fullName evidence="2">Uncharacterized protein</fullName>
    </submittedName>
</protein>
<evidence type="ECO:0000256" key="1">
    <source>
        <dbReference type="SAM" id="Phobius"/>
    </source>
</evidence>
<dbReference type="AlphaFoldDB" id="A0A0R1GXJ3"/>